<evidence type="ECO:0000256" key="2">
    <source>
        <dbReference type="SAM" id="Phobius"/>
    </source>
</evidence>
<feature type="transmembrane region" description="Helical" evidence="2">
    <location>
        <begin position="78"/>
        <end position="98"/>
    </location>
</feature>
<accession>A0ABV3AQ63</accession>
<evidence type="ECO:0000313" key="3">
    <source>
        <dbReference type="EMBL" id="MEU5713680.1"/>
    </source>
</evidence>
<dbReference type="EMBL" id="JBFAEG010000057">
    <property type="protein sequence ID" value="MEU5713680.1"/>
    <property type="molecule type" value="Genomic_DNA"/>
</dbReference>
<protein>
    <recommendedName>
        <fullName evidence="5">Integral membrane protein</fullName>
    </recommendedName>
</protein>
<evidence type="ECO:0008006" key="5">
    <source>
        <dbReference type="Google" id="ProtNLM"/>
    </source>
</evidence>
<name>A0ABV3AQ63_9ACTN</name>
<feature type="transmembrane region" description="Helical" evidence="2">
    <location>
        <begin position="39"/>
        <end position="58"/>
    </location>
</feature>
<feature type="transmembrane region" description="Helical" evidence="2">
    <location>
        <begin position="110"/>
        <end position="129"/>
    </location>
</feature>
<keyword evidence="4" id="KW-1185">Reference proteome</keyword>
<feature type="region of interest" description="Disordered" evidence="1">
    <location>
        <begin position="366"/>
        <end position="402"/>
    </location>
</feature>
<feature type="transmembrane region" description="Helical" evidence="2">
    <location>
        <begin position="195"/>
        <end position="214"/>
    </location>
</feature>
<gene>
    <name evidence="3" type="ORF">AB0H04_43935</name>
</gene>
<feature type="compositionally biased region" description="Acidic residues" evidence="1">
    <location>
        <begin position="366"/>
        <end position="378"/>
    </location>
</feature>
<dbReference type="Proteomes" id="UP001551011">
    <property type="component" value="Unassembled WGS sequence"/>
</dbReference>
<evidence type="ECO:0000313" key="4">
    <source>
        <dbReference type="Proteomes" id="UP001551011"/>
    </source>
</evidence>
<reference evidence="3 4" key="1">
    <citation type="submission" date="2024-06" db="EMBL/GenBank/DDBJ databases">
        <title>The Natural Products Discovery Center: Release of the First 8490 Sequenced Strains for Exploring Actinobacteria Biosynthetic Diversity.</title>
        <authorList>
            <person name="Kalkreuter E."/>
            <person name="Kautsar S.A."/>
            <person name="Yang D."/>
            <person name="Bader C.D."/>
            <person name="Teijaro C.N."/>
            <person name="Fluegel L."/>
            <person name="Davis C.M."/>
            <person name="Simpson J.R."/>
            <person name="Lauterbach L."/>
            <person name="Steele A.D."/>
            <person name="Gui C."/>
            <person name="Meng S."/>
            <person name="Li G."/>
            <person name="Viehrig K."/>
            <person name="Ye F."/>
            <person name="Su P."/>
            <person name="Kiefer A.F."/>
            <person name="Nichols A."/>
            <person name="Cepeda A.J."/>
            <person name="Yan W."/>
            <person name="Fan B."/>
            <person name="Jiang Y."/>
            <person name="Adhikari A."/>
            <person name="Zheng C.-J."/>
            <person name="Schuster L."/>
            <person name="Cowan T.M."/>
            <person name="Smanski M.J."/>
            <person name="Chevrette M.G."/>
            <person name="De Carvalho L.P.S."/>
            <person name="Shen B."/>
        </authorList>
    </citation>
    <scope>NUCLEOTIDE SEQUENCE [LARGE SCALE GENOMIC DNA]</scope>
    <source>
        <strain evidence="3 4">NPDC020594</strain>
    </source>
</reference>
<dbReference type="RefSeq" id="WP_359261361.1">
    <property type="nucleotide sequence ID" value="NZ_JBFAEG010000057.1"/>
</dbReference>
<proteinExistence type="predicted"/>
<keyword evidence="2" id="KW-0812">Transmembrane</keyword>
<keyword evidence="2" id="KW-0472">Membrane</keyword>
<organism evidence="3 4">
    <name type="scientific">Streptomyces flaveolus</name>
    <dbReference type="NCBI Taxonomy" id="67297"/>
    <lineage>
        <taxon>Bacteria</taxon>
        <taxon>Bacillati</taxon>
        <taxon>Actinomycetota</taxon>
        <taxon>Actinomycetes</taxon>
        <taxon>Kitasatosporales</taxon>
        <taxon>Streptomycetaceae</taxon>
        <taxon>Streptomyces</taxon>
    </lineage>
</organism>
<sequence>MSTGGRVRRTVQVLCLLALIGLYPFSAFADVSGRTRTGLSLAIAVLTSMLALWNRPVLRPPPSGAVPRSPAVAFAGRLLIVVIWIVQALLFGFSGFLVSSRFPEPPGFDGGIALLAAVGQVLSFVALCARSMAGFRPDWGFTFSVPGVLRHLLDKAVLVALAGYASTLPDVAETAVTWVPDHVHGYFSGLVPSGLAWPVTVAVCAAWFFAVLVAESLLQLLAASALGPENSLGAWLGDHTPVTYRRTDADVTFDFDFGLIRIFYYNSVHGWRFLVRLLIETGYSTSFGPRLRGPGRRQRDRLRRYERPLTAEEAERLHERVAAAAVDAAPADWRLLILEYRSAGRHEEVQLRIDPPDRWAWRWETAGEEDGQGEEEEPRGENEGESATGDSAGGARTNGDLVELPDFPERAALRRLREASYSAGYGVAHALVTTIEKNDATGRSYHHDDAPWHIDHRATERDSPPVWRQPPATRQYRRDLRRFPTVRGRRPFWLRNRVKWIG</sequence>
<evidence type="ECO:0000256" key="1">
    <source>
        <dbReference type="SAM" id="MobiDB-lite"/>
    </source>
</evidence>
<comment type="caution">
    <text evidence="3">The sequence shown here is derived from an EMBL/GenBank/DDBJ whole genome shotgun (WGS) entry which is preliminary data.</text>
</comment>
<keyword evidence="2" id="KW-1133">Transmembrane helix</keyword>